<dbReference type="AlphaFoldDB" id="A0A9P4GNS7"/>
<accession>A0A9P4GNS7</accession>
<name>A0A9P4GNS7_9PLEO</name>
<protein>
    <submittedName>
        <fullName evidence="2">Uncharacterized protein</fullName>
    </submittedName>
</protein>
<evidence type="ECO:0000256" key="1">
    <source>
        <dbReference type="SAM" id="MobiDB-lite"/>
    </source>
</evidence>
<dbReference type="Proteomes" id="UP000800039">
    <property type="component" value="Unassembled WGS sequence"/>
</dbReference>
<reference evidence="2" key="1">
    <citation type="submission" date="2020-01" db="EMBL/GenBank/DDBJ databases">
        <authorList>
            <consortium name="DOE Joint Genome Institute"/>
            <person name="Haridas S."/>
            <person name="Albert R."/>
            <person name="Binder M."/>
            <person name="Bloem J."/>
            <person name="Labutti K."/>
            <person name="Salamov A."/>
            <person name="Andreopoulos B."/>
            <person name="Baker S.E."/>
            <person name="Barry K."/>
            <person name="Bills G."/>
            <person name="Bluhm B.H."/>
            <person name="Cannon C."/>
            <person name="Castanera R."/>
            <person name="Culley D.E."/>
            <person name="Daum C."/>
            <person name="Ezra D."/>
            <person name="Gonzalez J.B."/>
            <person name="Henrissat B."/>
            <person name="Kuo A."/>
            <person name="Liang C."/>
            <person name="Lipzen A."/>
            <person name="Lutzoni F."/>
            <person name="Magnuson J."/>
            <person name="Mondo S."/>
            <person name="Nolan M."/>
            <person name="Ohm R."/>
            <person name="Pangilinan J."/>
            <person name="Park H.-J."/>
            <person name="Ramirez L."/>
            <person name="Alfaro M."/>
            <person name="Sun H."/>
            <person name="Tritt A."/>
            <person name="Yoshinaga Y."/>
            <person name="Zwiers L.-H."/>
            <person name="Turgeon B.G."/>
            <person name="Goodwin S.B."/>
            <person name="Spatafora J.W."/>
            <person name="Crous P.W."/>
            <person name="Grigoriev I.V."/>
        </authorList>
    </citation>
    <scope>NUCLEOTIDE SEQUENCE</scope>
    <source>
        <strain evidence="2">CBS 394.84</strain>
    </source>
</reference>
<sequence>MMAGCPGQTNVDWSGRQRSEIWVPLDGACVDLAMAGGRWEVGSSHEGGSSPSRVEAGATRTRCLYYAGQHPRGADGIAANCCYSVQPGEDVRETYIGDHSCRQLYTITAFASSRPISRPTMALRLGKAFTKRSPSGRTRMRRGSHDTHTHTCPSSTTCSCLD</sequence>
<feature type="region of interest" description="Disordered" evidence="1">
    <location>
        <begin position="131"/>
        <end position="153"/>
    </location>
</feature>
<keyword evidence="3" id="KW-1185">Reference proteome</keyword>
<dbReference type="GeneID" id="63856005"/>
<evidence type="ECO:0000313" key="2">
    <source>
        <dbReference type="EMBL" id="KAF1849062.1"/>
    </source>
</evidence>
<comment type="caution">
    <text evidence="2">The sequence shown here is derived from an EMBL/GenBank/DDBJ whole genome shotgun (WGS) entry which is preliminary data.</text>
</comment>
<gene>
    <name evidence="2" type="ORF">K460DRAFT_84704</name>
</gene>
<proteinExistence type="predicted"/>
<evidence type="ECO:0000313" key="3">
    <source>
        <dbReference type="Proteomes" id="UP000800039"/>
    </source>
</evidence>
<organism evidence="2 3">
    <name type="scientific">Cucurbitaria berberidis CBS 394.84</name>
    <dbReference type="NCBI Taxonomy" id="1168544"/>
    <lineage>
        <taxon>Eukaryota</taxon>
        <taxon>Fungi</taxon>
        <taxon>Dikarya</taxon>
        <taxon>Ascomycota</taxon>
        <taxon>Pezizomycotina</taxon>
        <taxon>Dothideomycetes</taxon>
        <taxon>Pleosporomycetidae</taxon>
        <taxon>Pleosporales</taxon>
        <taxon>Pleosporineae</taxon>
        <taxon>Cucurbitariaceae</taxon>
        <taxon>Cucurbitaria</taxon>
    </lineage>
</organism>
<dbReference type="EMBL" id="ML976615">
    <property type="protein sequence ID" value="KAF1849062.1"/>
    <property type="molecule type" value="Genomic_DNA"/>
</dbReference>
<dbReference type="RefSeq" id="XP_040791625.1">
    <property type="nucleotide sequence ID" value="XM_040938748.1"/>
</dbReference>